<evidence type="ECO:0000259" key="4">
    <source>
        <dbReference type="PROSITE" id="PS51233"/>
    </source>
</evidence>
<evidence type="ECO:0000256" key="3">
    <source>
        <dbReference type="ARBA" id="ARBA00022729"/>
    </source>
</evidence>
<dbReference type="AlphaFoldDB" id="A0A8C5RQ94"/>
<dbReference type="PANTHER" id="PTHR46698">
    <property type="entry name" value="CROSSVEINLESS 2"/>
    <property type="match status" value="1"/>
</dbReference>
<comment type="subcellular location">
    <subcellularLocation>
        <location evidence="1">Secreted</location>
    </subcellularLocation>
</comment>
<dbReference type="Pfam" id="PF00094">
    <property type="entry name" value="VWD"/>
    <property type="match status" value="1"/>
</dbReference>
<accession>A0A8C5RQ94</accession>
<keyword evidence="2" id="KW-0964">Secreted</keyword>
<organism evidence="5 6">
    <name type="scientific">Laticauda laticaudata</name>
    <name type="common">Blue-ringed sea krait</name>
    <name type="synonym">Blue-lipped sea krait</name>
    <dbReference type="NCBI Taxonomy" id="8630"/>
    <lineage>
        <taxon>Eukaryota</taxon>
        <taxon>Metazoa</taxon>
        <taxon>Chordata</taxon>
        <taxon>Craniata</taxon>
        <taxon>Vertebrata</taxon>
        <taxon>Euteleostomi</taxon>
        <taxon>Lepidosauria</taxon>
        <taxon>Squamata</taxon>
        <taxon>Bifurcata</taxon>
        <taxon>Unidentata</taxon>
        <taxon>Episquamata</taxon>
        <taxon>Toxicofera</taxon>
        <taxon>Serpentes</taxon>
        <taxon>Colubroidea</taxon>
        <taxon>Elapidae</taxon>
        <taxon>Laticaudinae</taxon>
        <taxon>Laticauda</taxon>
    </lineage>
</organism>
<evidence type="ECO:0000256" key="1">
    <source>
        <dbReference type="ARBA" id="ARBA00004613"/>
    </source>
</evidence>
<dbReference type="InterPro" id="IPR052424">
    <property type="entry name" value="Kielin_Chordin-BMP_Reg"/>
</dbReference>
<dbReference type="Ensembl" id="ENSLLTT00000006956.1">
    <property type="protein sequence ID" value="ENSLLTP00000006695.1"/>
    <property type="gene ID" value="ENSLLTG00000005110.1"/>
</dbReference>
<evidence type="ECO:0000313" key="5">
    <source>
        <dbReference type="Ensembl" id="ENSLLTP00000006695.1"/>
    </source>
</evidence>
<dbReference type="PANTHER" id="PTHR46698:SF7">
    <property type="entry name" value="VWFD DOMAIN-CONTAINING PROTEIN"/>
    <property type="match status" value="1"/>
</dbReference>
<sequence>MPKCQCTSGYVLHDGQCVPIESCGCLYNGVQYELGEEFWEDENCHSRCKCDLRQGMVNCWKASCKANQKCTTVNGVHHCKGSAYTTCIATGDPHYTTFDGRKYDFQGSCVYQMAGICSKDSSLTPFSVIVENNNRGNKAVSFTKVQWGPWFHQDRL</sequence>
<dbReference type="PROSITE" id="PS51233">
    <property type="entry name" value="VWFD"/>
    <property type="match status" value="1"/>
</dbReference>
<dbReference type="Pfam" id="PF12714">
    <property type="entry name" value="TILa"/>
    <property type="match status" value="1"/>
</dbReference>
<dbReference type="GeneTree" id="ENSGT00950000183155"/>
<dbReference type="Proteomes" id="UP000694406">
    <property type="component" value="Unplaced"/>
</dbReference>
<keyword evidence="3" id="KW-0732">Signal</keyword>
<name>A0A8C5RQ94_LATLA</name>
<keyword evidence="6" id="KW-1185">Reference proteome</keyword>
<proteinExistence type="predicted"/>
<dbReference type="InterPro" id="IPR025615">
    <property type="entry name" value="TILa_dom"/>
</dbReference>
<feature type="domain" description="VWFD" evidence="4">
    <location>
        <begin position="85"/>
        <end position="156"/>
    </location>
</feature>
<dbReference type="GO" id="GO:0030513">
    <property type="term" value="P:positive regulation of BMP signaling pathway"/>
    <property type="evidence" value="ECO:0007669"/>
    <property type="project" value="TreeGrafter"/>
</dbReference>
<evidence type="ECO:0000256" key="2">
    <source>
        <dbReference type="ARBA" id="ARBA00022525"/>
    </source>
</evidence>
<dbReference type="SUPFAM" id="SSF57603">
    <property type="entry name" value="FnI-like domain"/>
    <property type="match status" value="1"/>
</dbReference>
<reference evidence="5" key="1">
    <citation type="submission" date="2025-08" db="UniProtKB">
        <authorList>
            <consortium name="Ensembl"/>
        </authorList>
    </citation>
    <scope>IDENTIFICATION</scope>
</reference>
<evidence type="ECO:0000313" key="6">
    <source>
        <dbReference type="Proteomes" id="UP000694406"/>
    </source>
</evidence>
<protein>
    <recommendedName>
        <fullName evidence="4">VWFD domain-containing protein</fullName>
    </recommendedName>
</protein>
<reference evidence="5" key="2">
    <citation type="submission" date="2025-09" db="UniProtKB">
        <authorList>
            <consortium name="Ensembl"/>
        </authorList>
    </citation>
    <scope>IDENTIFICATION</scope>
</reference>
<dbReference type="InterPro" id="IPR001846">
    <property type="entry name" value="VWF_type-D"/>
</dbReference>
<dbReference type="GO" id="GO:0005576">
    <property type="term" value="C:extracellular region"/>
    <property type="evidence" value="ECO:0007669"/>
    <property type="project" value="UniProtKB-SubCell"/>
</dbReference>